<feature type="compositionally biased region" description="Polar residues" evidence="1">
    <location>
        <begin position="256"/>
        <end position="267"/>
    </location>
</feature>
<dbReference type="InterPro" id="IPR003103">
    <property type="entry name" value="BAG_domain"/>
</dbReference>
<dbReference type="GO" id="GO:0051087">
    <property type="term" value="F:protein-folding chaperone binding"/>
    <property type="evidence" value="ECO:0007669"/>
    <property type="project" value="InterPro"/>
</dbReference>
<name>A0AAV8VQ00_9CUCU</name>
<organism evidence="3 4">
    <name type="scientific">Exocentrus adspersus</name>
    <dbReference type="NCBI Taxonomy" id="1586481"/>
    <lineage>
        <taxon>Eukaryota</taxon>
        <taxon>Metazoa</taxon>
        <taxon>Ecdysozoa</taxon>
        <taxon>Arthropoda</taxon>
        <taxon>Hexapoda</taxon>
        <taxon>Insecta</taxon>
        <taxon>Pterygota</taxon>
        <taxon>Neoptera</taxon>
        <taxon>Endopterygota</taxon>
        <taxon>Coleoptera</taxon>
        <taxon>Polyphaga</taxon>
        <taxon>Cucujiformia</taxon>
        <taxon>Chrysomeloidea</taxon>
        <taxon>Cerambycidae</taxon>
        <taxon>Lamiinae</taxon>
        <taxon>Acanthocinini</taxon>
        <taxon>Exocentrus</taxon>
    </lineage>
</organism>
<dbReference type="InterPro" id="IPR036533">
    <property type="entry name" value="BAG_dom_sf"/>
</dbReference>
<dbReference type="Pfam" id="PF02179">
    <property type="entry name" value="BAG"/>
    <property type="match status" value="1"/>
</dbReference>
<keyword evidence="4" id="KW-1185">Reference proteome</keyword>
<dbReference type="AlphaFoldDB" id="A0AAV8VQ00"/>
<protein>
    <recommendedName>
        <fullName evidence="2">BAG domain-containing protein</fullName>
    </recommendedName>
</protein>
<evidence type="ECO:0000313" key="4">
    <source>
        <dbReference type="Proteomes" id="UP001159042"/>
    </source>
</evidence>
<dbReference type="SMART" id="SM00264">
    <property type="entry name" value="BAG"/>
    <property type="match status" value="1"/>
</dbReference>
<dbReference type="SUPFAM" id="SSF63491">
    <property type="entry name" value="BAG domain"/>
    <property type="match status" value="1"/>
</dbReference>
<dbReference type="EMBL" id="JANEYG010000045">
    <property type="protein sequence ID" value="KAJ8916105.1"/>
    <property type="molecule type" value="Genomic_DNA"/>
</dbReference>
<feature type="compositionally biased region" description="Low complexity" evidence="1">
    <location>
        <begin position="357"/>
        <end position="367"/>
    </location>
</feature>
<dbReference type="Proteomes" id="UP001159042">
    <property type="component" value="Unassembled WGS sequence"/>
</dbReference>
<evidence type="ECO:0000259" key="2">
    <source>
        <dbReference type="PROSITE" id="PS51035"/>
    </source>
</evidence>
<feature type="compositionally biased region" description="Basic and acidic residues" evidence="1">
    <location>
        <begin position="606"/>
        <end position="642"/>
    </location>
</feature>
<feature type="compositionally biased region" description="Polar residues" evidence="1">
    <location>
        <begin position="485"/>
        <end position="501"/>
    </location>
</feature>
<feature type="domain" description="BAG" evidence="2">
    <location>
        <begin position="387"/>
        <end position="464"/>
    </location>
</feature>
<feature type="region of interest" description="Disordered" evidence="1">
    <location>
        <begin position="247"/>
        <end position="268"/>
    </location>
</feature>
<evidence type="ECO:0000313" key="3">
    <source>
        <dbReference type="EMBL" id="KAJ8916105.1"/>
    </source>
</evidence>
<accession>A0AAV8VQ00</accession>
<reference evidence="3 4" key="1">
    <citation type="journal article" date="2023" name="Insect Mol. Biol.">
        <title>Genome sequencing provides insights into the evolution of gene families encoding plant cell wall-degrading enzymes in longhorned beetles.</title>
        <authorList>
            <person name="Shin N.R."/>
            <person name="Okamura Y."/>
            <person name="Kirsch R."/>
            <person name="Pauchet Y."/>
        </authorList>
    </citation>
    <scope>NUCLEOTIDE SEQUENCE [LARGE SCALE GENOMIC DNA]</scope>
    <source>
        <strain evidence="3">EAD_L_NR</strain>
    </source>
</reference>
<dbReference type="PROSITE" id="PS51035">
    <property type="entry name" value="BAG"/>
    <property type="match status" value="1"/>
</dbReference>
<feature type="compositionally biased region" description="Basic and acidic residues" evidence="1">
    <location>
        <begin position="472"/>
        <end position="483"/>
    </location>
</feature>
<feature type="compositionally biased region" description="Basic and acidic residues" evidence="1">
    <location>
        <begin position="538"/>
        <end position="549"/>
    </location>
</feature>
<proteinExistence type="predicted"/>
<feature type="region of interest" description="Disordered" evidence="1">
    <location>
        <begin position="313"/>
        <end position="387"/>
    </location>
</feature>
<feature type="compositionally biased region" description="Basic residues" evidence="1">
    <location>
        <begin position="643"/>
        <end position="656"/>
    </location>
</feature>
<dbReference type="Gene3D" id="1.20.58.120">
    <property type="entry name" value="BAG domain"/>
    <property type="match status" value="1"/>
</dbReference>
<feature type="compositionally biased region" description="Polar residues" evidence="1">
    <location>
        <begin position="519"/>
        <end position="533"/>
    </location>
</feature>
<feature type="compositionally biased region" description="Polar residues" evidence="1">
    <location>
        <begin position="154"/>
        <end position="176"/>
    </location>
</feature>
<gene>
    <name evidence="3" type="ORF">NQ315_004472</name>
</gene>
<feature type="compositionally biased region" description="Low complexity" evidence="1">
    <location>
        <begin position="320"/>
        <end position="335"/>
    </location>
</feature>
<feature type="region of interest" description="Disordered" evidence="1">
    <location>
        <begin position="471"/>
        <end position="656"/>
    </location>
</feature>
<feature type="region of interest" description="Disordered" evidence="1">
    <location>
        <begin position="127"/>
        <end position="233"/>
    </location>
</feature>
<sequence length="656" mass="74083">MSSSAVETVRTIPLIIEKGNAKNHIPMGIDHTSGFPFERDASRDADRDGHLRSQLDDIAKRHPEFAEHLGNFSRRRQSSGDNATEDFHKRFERPFGAGHFERFGFPFDRDNFDPEQYTKKFYQQHPEYQHQYSEPQSYQPQPEQSQQQCSSPSGNTENSPADNGRSSNIHQSNTVDLGQKQEPVNERNQRSMSAPPADKGQRFTSSINIPVNEPSEGEDMAQTQSQQQTDGKTTERIIPIHIEGRDEPVMPKTVPPTFSQPHQQSPQPERIFGQRPEHFTQYVHPNREPKWHHPGFDTRHQGFGPEELLRQHGYPEQNVPPHYQQQRPAPQAAHVPPQPKPKGDIPIPVQVEVPLNKQQAPPQQQAAPPQPPAPPKPAPQQQKPKTPIDQIQEIQKDVLKLMGQVERFTGQPKDKQYLYLDEMLTRNLLKLDNIDTQGLESIRSARKEAIKCIEKAISVLEAKAAANVSTPKPEEKMDVEDKSVVPTNENASGENKPTEAQTMEVEPVGTTETKPENTAEPQTMEFSPQNATNEDSECESKNNKEKITDENSTVTETRAVLVTSDAPKVDNVTEPMETKEDAPAPTAEQPKESCEGQESNLPVAEAIKKIENRENEKKGDNKAEENKDSSQVEQDDKKEEKKEKKKGKKKAEKKEK</sequence>
<feature type="compositionally biased region" description="Pro residues" evidence="1">
    <location>
        <begin position="368"/>
        <end position="378"/>
    </location>
</feature>
<feature type="compositionally biased region" description="Polar residues" evidence="1">
    <location>
        <begin position="221"/>
        <end position="231"/>
    </location>
</feature>
<evidence type="ECO:0000256" key="1">
    <source>
        <dbReference type="SAM" id="MobiDB-lite"/>
    </source>
</evidence>
<feature type="compositionally biased region" description="Low complexity" evidence="1">
    <location>
        <begin position="129"/>
        <end position="153"/>
    </location>
</feature>
<comment type="caution">
    <text evidence="3">The sequence shown here is derived from an EMBL/GenBank/DDBJ whole genome shotgun (WGS) entry which is preliminary data.</text>
</comment>